<protein>
    <submittedName>
        <fullName evidence="1">Unnamed protein product</fullName>
    </submittedName>
</protein>
<keyword evidence="2" id="KW-1185">Reference proteome</keyword>
<proteinExistence type="predicted"/>
<accession>A0ACB5STC7</accession>
<comment type="caution">
    <text evidence="1">The sequence shown here is derived from an EMBL/GenBank/DDBJ whole genome shotgun (WGS) entry which is preliminary data.</text>
</comment>
<evidence type="ECO:0000313" key="2">
    <source>
        <dbReference type="Proteomes" id="UP001165064"/>
    </source>
</evidence>
<evidence type="ECO:0000313" key="1">
    <source>
        <dbReference type="EMBL" id="GME72253.1"/>
    </source>
</evidence>
<dbReference type="Proteomes" id="UP001165064">
    <property type="component" value="Unassembled WGS sequence"/>
</dbReference>
<dbReference type="EMBL" id="BSXS01000381">
    <property type="protein sequence ID" value="GME72253.1"/>
    <property type="molecule type" value="Genomic_DNA"/>
</dbReference>
<reference evidence="1" key="1">
    <citation type="submission" date="2023-04" db="EMBL/GenBank/DDBJ databases">
        <title>Ambrosiozyma monospora NBRC 10751.</title>
        <authorList>
            <person name="Ichikawa N."/>
            <person name="Sato H."/>
            <person name="Tonouchi N."/>
        </authorList>
    </citation>
    <scope>NUCLEOTIDE SEQUENCE</scope>
    <source>
        <strain evidence="1">NBRC 10751</strain>
    </source>
</reference>
<name>A0ACB5STC7_AMBMO</name>
<sequence length="286" mass="32342">MSNYDNPYATDAGHQASNSYPLQTGANPFFTSVQDIKDDLKDYNALIDQLERLQTSSLNAIGTQEVQSLQAKINQTNTNLSDLQKNTIHPKLRELYKICGQDKDKQSQAENLTQQFKTAINKARTIESNYKQQNTSKAIDQYKIVNPNASYDEAAEFVNNAGNEQVFDTAIAQSNRRGESMSVLQEVQARHQEVERTERMAAELRQLFDDLQDLVFEQDQMFDDIEQNVEVAQENQVQGDKHVVKAVKTAKKNRRLKWILFWIIVIIICAIVGGVVGGVVGSRNNN</sequence>
<gene>
    <name evidence="1" type="ORF">Amon02_000091300</name>
</gene>
<organism evidence="1 2">
    <name type="scientific">Ambrosiozyma monospora</name>
    <name type="common">Yeast</name>
    <name type="synonym">Endomycopsis monosporus</name>
    <dbReference type="NCBI Taxonomy" id="43982"/>
    <lineage>
        <taxon>Eukaryota</taxon>
        <taxon>Fungi</taxon>
        <taxon>Dikarya</taxon>
        <taxon>Ascomycota</taxon>
        <taxon>Saccharomycotina</taxon>
        <taxon>Pichiomycetes</taxon>
        <taxon>Pichiales</taxon>
        <taxon>Pichiaceae</taxon>
        <taxon>Ambrosiozyma</taxon>
    </lineage>
</organism>